<feature type="modified residue" description="N6-(pyridoxal phosphate)lysine" evidence="7">
    <location>
        <position position="219"/>
    </location>
</feature>
<gene>
    <name evidence="7" type="primary">hisC</name>
    <name evidence="9" type="ORF">J2S17_003945</name>
</gene>
<dbReference type="Gene3D" id="3.40.640.10">
    <property type="entry name" value="Type I PLP-dependent aspartate aminotransferase-like (Major domain)"/>
    <property type="match status" value="1"/>
</dbReference>
<dbReference type="PANTHER" id="PTHR43643:SF3">
    <property type="entry name" value="HISTIDINOL-PHOSPHATE AMINOTRANSFERASE"/>
    <property type="match status" value="1"/>
</dbReference>
<dbReference type="NCBIfam" id="TIGR01141">
    <property type="entry name" value="hisC"/>
    <property type="match status" value="1"/>
</dbReference>
<dbReference type="EC" id="2.6.1.9" evidence="7"/>
<comment type="pathway">
    <text evidence="7">Amino-acid biosynthesis; L-histidine biosynthesis; L-histidine from 5-phospho-alpha-D-ribose 1-diphosphate: step 7/9.</text>
</comment>
<dbReference type="EMBL" id="JAUSUB010000019">
    <property type="protein sequence ID" value="MDQ0272053.1"/>
    <property type="molecule type" value="Genomic_DNA"/>
</dbReference>
<evidence type="ECO:0000256" key="2">
    <source>
        <dbReference type="ARBA" id="ARBA00011738"/>
    </source>
</evidence>
<reference evidence="9 10" key="1">
    <citation type="submission" date="2023-07" db="EMBL/GenBank/DDBJ databases">
        <title>Genomic Encyclopedia of Type Strains, Phase IV (KMG-IV): sequencing the most valuable type-strain genomes for metagenomic binning, comparative biology and taxonomic classification.</title>
        <authorList>
            <person name="Goeker M."/>
        </authorList>
    </citation>
    <scope>NUCLEOTIDE SEQUENCE [LARGE SCALE GENOMIC DNA]</scope>
    <source>
        <strain evidence="9 10">DSM 23494</strain>
    </source>
</reference>
<dbReference type="InterPro" id="IPR015421">
    <property type="entry name" value="PyrdxlP-dep_Trfase_major"/>
</dbReference>
<dbReference type="GO" id="GO:0004400">
    <property type="term" value="F:histidinol-phosphate transaminase activity"/>
    <property type="evidence" value="ECO:0007669"/>
    <property type="project" value="UniProtKB-EC"/>
</dbReference>
<name>A0ABU0ALA6_9BACI</name>
<dbReference type="CDD" id="cd00609">
    <property type="entry name" value="AAT_like"/>
    <property type="match status" value="1"/>
</dbReference>
<comment type="caution">
    <text evidence="9">The sequence shown here is derived from an EMBL/GenBank/DDBJ whole genome shotgun (WGS) entry which is preliminary data.</text>
</comment>
<keyword evidence="7" id="KW-0028">Amino-acid biosynthesis</keyword>
<organism evidence="9 10">
    <name type="scientific">Cytobacillus purgationiresistens</name>
    <dbReference type="NCBI Taxonomy" id="863449"/>
    <lineage>
        <taxon>Bacteria</taxon>
        <taxon>Bacillati</taxon>
        <taxon>Bacillota</taxon>
        <taxon>Bacilli</taxon>
        <taxon>Bacillales</taxon>
        <taxon>Bacillaceae</taxon>
        <taxon>Cytobacillus</taxon>
    </lineage>
</organism>
<evidence type="ECO:0000313" key="10">
    <source>
        <dbReference type="Proteomes" id="UP001238088"/>
    </source>
</evidence>
<dbReference type="SUPFAM" id="SSF53383">
    <property type="entry name" value="PLP-dependent transferases"/>
    <property type="match status" value="1"/>
</dbReference>
<dbReference type="InterPro" id="IPR004839">
    <property type="entry name" value="Aminotransferase_I/II_large"/>
</dbReference>
<comment type="subunit">
    <text evidence="2 7">Homodimer.</text>
</comment>
<evidence type="ECO:0000256" key="3">
    <source>
        <dbReference type="ARBA" id="ARBA00022576"/>
    </source>
</evidence>
<comment type="cofactor">
    <cofactor evidence="1 7">
        <name>pyridoxal 5'-phosphate</name>
        <dbReference type="ChEBI" id="CHEBI:597326"/>
    </cofactor>
</comment>
<evidence type="ECO:0000256" key="1">
    <source>
        <dbReference type="ARBA" id="ARBA00001933"/>
    </source>
</evidence>
<evidence type="ECO:0000256" key="5">
    <source>
        <dbReference type="ARBA" id="ARBA00022898"/>
    </source>
</evidence>
<accession>A0ABU0ALA6</accession>
<dbReference type="Gene3D" id="3.90.1150.10">
    <property type="entry name" value="Aspartate Aminotransferase, domain 1"/>
    <property type="match status" value="1"/>
</dbReference>
<dbReference type="InterPro" id="IPR015424">
    <property type="entry name" value="PyrdxlP-dep_Trfase"/>
</dbReference>
<dbReference type="Pfam" id="PF00155">
    <property type="entry name" value="Aminotran_1_2"/>
    <property type="match status" value="1"/>
</dbReference>
<evidence type="ECO:0000256" key="4">
    <source>
        <dbReference type="ARBA" id="ARBA00022679"/>
    </source>
</evidence>
<dbReference type="InterPro" id="IPR015422">
    <property type="entry name" value="PyrdxlP-dep_Trfase_small"/>
</dbReference>
<keyword evidence="10" id="KW-1185">Reference proteome</keyword>
<keyword evidence="3 7" id="KW-0032">Aminotransferase</keyword>
<dbReference type="PANTHER" id="PTHR43643">
    <property type="entry name" value="HISTIDINOL-PHOSPHATE AMINOTRANSFERASE 2"/>
    <property type="match status" value="1"/>
</dbReference>
<feature type="domain" description="Aminotransferase class I/classII large" evidence="8">
    <location>
        <begin position="31"/>
        <end position="347"/>
    </location>
</feature>
<evidence type="ECO:0000256" key="6">
    <source>
        <dbReference type="ARBA" id="ARBA00023102"/>
    </source>
</evidence>
<evidence type="ECO:0000256" key="7">
    <source>
        <dbReference type="HAMAP-Rule" id="MF_01023"/>
    </source>
</evidence>
<keyword evidence="6 7" id="KW-0368">Histidine biosynthesis</keyword>
<protein>
    <recommendedName>
        <fullName evidence="7">Histidinol-phosphate aminotransferase</fullName>
        <ecNumber evidence="7">2.6.1.9</ecNumber>
    </recommendedName>
    <alternativeName>
        <fullName evidence="7">Imidazole acetol-phosphate transaminase</fullName>
    </alternativeName>
</protein>
<evidence type="ECO:0000259" key="8">
    <source>
        <dbReference type="Pfam" id="PF00155"/>
    </source>
</evidence>
<dbReference type="Proteomes" id="UP001238088">
    <property type="component" value="Unassembled WGS sequence"/>
</dbReference>
<keyword evidence="5 7" id="KW-0663">Pyridoxal phosphate</keyword>
<comment type="similarity">
    <text evidence="7">Belongs to the class-II pyridoxal-phosphate-dependent aminotransferase family. Histidinol-phosphate aminotransferase subfamily.</text>
</comment>
<dbReference type="InterPro" id="IPR050106">
    <property type="entry name" value="HistidinolP_aminotransfase"/>
</dbReference>
<keyword evidence="4 7" id="KW-0808">Transferase</keyword>
<evidence type="ECO:0000313" key="9">
    <source>
        <dbReference type="EMBL" id="MDQ0272053.1"/>
    </source>
</evidence>
<dbReference type="RefSeq" id="WP_307477368.1">
    <property type="nucleotide sequence ID" value="NZ_JAUSUB010000019.1"/>
</dbReference>
<dbReference type="InterPro" id="IPR005861">
    <property type="entry name" value="HisP_aminotrans"/>
</dbReference>
<sequence>MWKKQILKMQTYKRGKSINEAAERSKTDLLIKLNSNENPYGYSNKVKDLLTERQIPLNIYPEGNVGHLRKSLASLYNMNETEFIFSNGTDELIQMISRTLLEPGKNTVMASQTFSQYKNNSIIDGAEIREVELLNGTHDLEKMITKIDQNTAVVWVCNPNNPTGTFIPENKIREFMQKIPSHVLVVLDEAYFEYINQAYHSIDLINDFANLIIMRTFSKIYGLASLRIGYGIASHHIIQHLESIRLPFTNNQYGQHAASLALEDQAFIESSRLKNVIEREKYYTFCSENNLHCFPSETNFILVDLQCDIERLEAFLESSGIILRSGTGLGFPTSIRITIGLEEQNIKVREKILEFMQNHHQN</sequence>
<dbReference type="HAMAP" id="MF_01023">
    <property type="entry name" value="HisC_aminotrans_2"/>
    <property type="match status" value="1"/>
</dbReference>
<proteinExistence type="inferred from homology"/>
<comment type="catalytic activity">
    <reaction evidence="7">
        <text>L-histidinol phosphate + 2-oxoglutarate = 3-(imidazol-4-yl)-2-oxopropyl phosphate + L-glutamate</text>
        <dbReference type="Rhea" id="RHEA:23744"/>
        <dbReference type="ChEBI" id="CHEBI:16810"/>
        <dbReference type="ChEBI" id="CHEBI:29985"/>
        <dbReference type="ChEBI" id="CHEBI:57766"/>
        <dbReference type="ChEBI" id="CHEBI:57980"/>
        <dbReference type="EC" id="2.6.1.9"/>
    </reaction>
</comment>